<keyword evidence="9 11" id="KW-0460">Magnesium</keyword>
<dbReference type="GO" id="GO:0000287">
    <property type="term" value="F:magnesium ion binding"/>
    <property type="evidence" value="ECO:0007669"/>
    <property type="project" value="UniProtKB-UniRule"/>
</dbReference>
<evidence type="ECO:0000256" key="4">
    <source>
        <dbReference type="ARBA" id="ARBA00022679"/>
    </source>
</evidence>
<comment type="catalytic activity">
    <reaction evidence="1 11">
        <text>5-(2-hydroxyethyl)-4-methylthiazole + ATP = 4-methyl-5-(2-phosphooxyethyl)-thiazole + ADP + H(+)</text>
        <dbReference type="Rhea" id="RHEA:24212"/>
        <dbReference type="ChEBI" id="CHEBI:15378"/>
        <dbReference type="ChEBI" id="CHEBI:17957"/>
        <dbReference type="ChEBI" id="CHEBI:30616"/>
        <dbReference type="ChEBI" id="CHEBI:58296"/>
        <dbReference type="ChEBI" id="CHEBI:456216"/>
        <dbReference type="EC" id="2.7.1.50"/>
    </reaction>
</comment>
<dbReference type="EMBL" id="BMJT01000002">
    <property type="protein sequence ID" value="GGG15378.1"/>
    <property type="molecule type" value="Genomic_DNA"/>
</dbReference>
<keyword evidence="4 11" id="KW-0808">Transferase</keyword>
<evidence type="ECO:0000256" key="9">
    <source>
        <dbReference type="ARBA" id="ARBA00022842"/>
    </source>
</evidence>
<dbReference type="PIRSF" id="PIRSF000513">
    <property type="entry name" value="Thz_kinase"/>
    <property type="match status" value="1"/>
</dbReference>
<evidence type="ECO:0000313" key="12">
    <source>
        <dbReference type="EMBL" id="GGG15378.1"/>
    </source>
</evidence>
<comment type="cofactor">
    <cofactor evidence="2 11">
        <name>Mg(2+)</name>
        <dbReference type="ChEBI" id="CHEBI:18420"/>
    </cofactor>
</comment>
<comment type="pathway">
    <text evidence="3 11">Cofactor biosynthesis; thiamine diphosphate biosynthesis; 4-methyl-5-(2-phosphoethyl)-thiazole from 5-(2-hydroxyethyl)-4-methylthiazole: step 1/1.</text>
</comment>
<dbReference type="CDD" id="cd01170">
    <property type="entry name" value="THZ_kinase"/>
    <property type="match status" value="1"/>
</dbReference>
<keyword evidence="6 11" id="KW-0547">Nucleotide-binding</keyword>
<evidence type="ECO:0000256" key="6">
    <source>
        <dbReference type="ARBA" id="ARBA00022741"/>
    </source>
</evidence>
<dbReference type="Proteomes" id="UP000616608">
    <property type="component" value="Unassembled WGS sequence"/>
</dbReference>
<evidence type="ECO:0000256" key="1">
    <source>
        <dbReference type="ARBA" id="ARBA00001771"/>
    </source>
</evidence>
<accession>A0A917FZT6</accession>
<keyword evidence="7 11" id="KW-0418">Kinase</keyword>
<sequence length="258" mass="27278">MITSYEVRQKNPLIHCITNIVVANFQANGLLAMGASPIMADAPEEASDIARIANAVVLNIGTLNQRTVDAMVLAGKTANQLNIPVVFDPVGAGASPYRLTTTRRLLKEINMSVIRCNAGELAAIAGVDWQAKGVDAGAGQADVTAMAKHVASTFNTIVAVTGEKDIVTDGLQTAAILGGDARLTQITGAGCLLSAVVAAFYCTRPSMEAVISAMTFYKRVGEQAVQGTFGDIVSHLMTALFELSQEDEHERNTHNSRF</sequence>
<dbReference type="GO" id="GO:0004417">
    <property type="term" value="F:hydroxyethylthiazole kinase activity"/>
    <property type="evidence" value="ECO:0007669"/>
    <property type="project" value="UniProtKB-UniRule"/>
</dbReference>
<gene>
    <name evidence="11 12" type="primary">thiM</name>
    <name evidence="12" type="ORF">GCM10007425_07090</name>
</gene>
<feature type="binding site" evidence="11">
    <location>
        <position position="39"/>
    </location>
    <ligand>
        <name>substrate</name>
    </ligand>
</feature>
<evidence type="ECO:0000313" key="13">
    <source>
        <dbReference type="Proteomes" id="UP000616608"/>
    </source>
</evidence>
<dbReference type="RefSeq" id="WP_188613638.1">
    <property type="nucleotide sequence ID" value="NZ_BMJT01000002.1"/>
</dbReference>
<evidence type="ECO:0000256" key="3">
    <source>
        <dbReference type="ARBA" id="ARBA00004868"/>
    </source>
</evidence>
<keyword evidence="13" id="KW-1185">Reference proteome</keyword>
<dbReference type="HAMAP" id="MF_00228">
    <property type="entry name" value="Thz_kinase"/>
    <property type="match status" value="1"/>
</dbReference>
<feature type="binding site" evidence="11">
    <location>
        <position position="115"/>
    </location>
    <ligand>
        <name>ATP</name>
        <dbReference type="ChEBI" id="CHEBI:30616"/>
    </ligand>
</feature>
<dbReference type="AlphaFoldDB" id="A0A917FZT6"/>
<reference evidence="12" key="2">
    <citation type="submission" date="2020-09" db="EMBL/GenBank/DDBJ databases">
        <authorList>
            <person name="Sun Q."/>
            <person name="Zhou Y."/>
        </authorList>
    </citation>
    <scope>NUCLEOTIDE SEQUENCE</scope>
    <source>
        <strain evidence="12">CGMCC 1.15760</strain>
    </source>
</reference>
<dbReference type="GO" id="GO:0009228">
    <property type="term" value="P:thiamine biosynthetic process"/>
    <property type="evidence" value="ECO:0007669"/>
    <property type="project" value="UniProtKB-KW"/>
</dbReference>
<feature type="binding site" evidence="11">
    <location>
        <position position="188"/>
    </location>
    <ligand>
        <name>substrate</name>
    </ligand>
</feature>
<dbReference type="Gene3D" id="3.40.1190.20">
    <property type="match status" value="1"/>
</dbReference>
<comment type="caution">
    <text evidence="12">The sequence shown here is derived from an EMBL/GenBank/DDBJ whole genome shotgun (WGS) entry which is preliminary data.</text>
</comment>
<dbReference type="NCBIfam" id="NF006830">
    <property type="entry name" value="PRK09355.1"/>
    <property type="match status" value="1"/>
</dbReference>
<dbReference type="EC" id="2.7.1.50" evidence="11"/>
<dbReference type="GO" id="GO:0009229">
    <property type="term" value="P:thiamine diphosphate biosynthetic process"/>
    <property type="evidence" value="ECO:0007669"/>
    <property type="project" value="UniProtKB-UniRule"/>
</dbReference>
<evidence type="ECO:0000256" key="5">
    <source>
        <dbReference type="ARBA" id="ARBA00022723"/>
    </source>
</evidence>
<evidence type="ECO:0000256" key="2">
    <source>
        <dbReference type="ARBA" id="ARBA00001946"/>
    </source>
</evidence>
<evidence type="ECO:0000256" key="7">
    <source>
        <dbReference type="ARBA" id="ARBA00022777"/>
    </source>
</evidence>
<dbReference type="GO" id="GO:0005524">
    <property type="term" value="F:ATP binding"/>
    <property type="evidence" value="ECO:0007669"/>
    <property type="project" value="UniProtKB-UniRule"/>
</dbReference>
<keyword evidence="5 11" id="KW-0479">Metal-binding</keyword>
<dbReference type="InterPro" id="IPR029056">
    <property type="entry name" value="Ribokinase-like"/>
</dbReference>
<feature type="binding site" evidence="11">
    <location>
        <position position="161"/>
    </location>
    <ligand>
        <name>ATP</name>
        <dbReference type="ChEBI" id="CHEBI:30616"/>
    </ligand>
</feature>
<protein>
    <recommendedName>
        <fullName evidence="11">Hydroxyethylthiazole kinase</fullName>
        <ecNumber evidence="11">2.7.1.50</ecNumber>
    </recommendedName>
    <alternativeName>
        <fullName evidence="11">4-methyl-5-beta-hydroxyethylthiazole kinase</fullName>
        <shortName evidence="11">TH kinase</shortName>
        <shortName evidence="11">Thz kinase</shortName>
    </alternativeName>
</protein>
<dbReference type="SUPFAM" id="SSF53613">
    <property type="entry name" value="Ribokinase-like"/>
    <property type="match status" value="1"/>
</dbReference>
<name>A0A917FZT6_9BACI</name>
<dbReference type="Pfam" id="PF02110">
    <property type="entry name" value="HK"/>
    <property type="match status" value="1"/>
</dbReference>
<keyword evidence="8 11" id="KW-0067">ATP-binding</keyword>
<evidence type="ECO:0000256" key="10">
    <source>
        <dbReference type="ARBA" id="ARBA00022977"/>
    </source>
</evidence>
<organism evidence="12 13">
    <name type="scientific">Lysinibacillus alkalisoli</name>
    <dbReference type="NCBI Taxonomy" id="1911548"/>
    <lineage>
        <taxon>Bacteria</taxon>
        <taxon>Bacillati</taxon>
        <taxon>Bacillota</taxon>
        <taxon>Bacilli</taxon>
        <taxon>Bacillales</taxon>
        <taxon>Bacillaceae</taxon>
        <taxon>Lysinibacillus</taxon>
    </lineage>
</organism>
<dbReference type="InterPro" id="IPR000417">
    <property type="entry name" value="Hyethyz_kinase"/>
</dbReference>
<dbReference type="PRINTS" id="PR01099">
    <property type="entry name" value="HYETHTZKNASE"/>
</dbReference>
<dbReference type="NCBIfam" id="TIGR00694">
    <property type="entry name" value="thiM"/>
    <property type="match status" value="1"/>
</dbReference>
<proteinExistence type="inferred from homology"/>
<comment type="similarity">
    <text evidence="11">Belongs to the Thz kinase family.</text>
</comment>
<keyword evidence="10 11" id="KW-0784">Thiamine biosynthesis</keyword>
<evidence type="ECO:0000256" key="11">
    <source>
        <dbReference type="HAMAP-Rule" id="MF_00228"/>
    </source>
</evidence>
<reference evidence="12" key="1">
    <citation type="journal article" date="2014" name="Int. J. Syst. Evol. Microbiol.">
        <title>Complete genome sequence of Corynebacterium casei LMG S-19264T (=DSM 44701T), isolated from a smear-ripened cheese.</title>
        <authorList>
            <consortium name="US DOE Joint Genome Institute (JGI-PGF)"/>
            <person name="Walter F."/>
            <person name="Albersmeier A."/>
            <person name="Kalinowski J."/>
            <person name="Ruckert C."/>
        </authorList>
    </citation>
    <scope>NUCLEOTIDE SEQUENCE</scope>
    <source>
        <strain evidence="12">CGMCC 1.15760</strain>
    </source>
</reference>
<evidence type="ECO:0000256" key="8">
    <source>
        <dbReference type="ARBA" id="ARBA00022840"/>
    </source>
</evidence>
<comment type="function">
    <text evidence="11">Catalyzes the phosphorylation of the hydroxyl group of 4-methyl-5-beta-hydroxyethylthiazole (THZ).</text>
</comment>